<reference evidence="2 3" key="1">
    <citation type="submission" date="2016-01" db="EMBL/GenBank/DDBJ databases">
        <authorList>
            <person name="Regsiter A."/>
            <person name="william w."/>
        </authorList>
    </citation>
    <scope>NUCLEOTIDE SEQUENCE [LARGE SCALE GENOMIC DNA]</scope>
    <source>
        <strain evidence="2 3">CFBP 5494</strain>
    </source>
</reference>
<dbReference type="Proteomes" id="UP000191933">
    <property type="component" value="Unassembled WGS sequence"/>
</dbReference>
<keyword evidence="3" id="KW-1185">Reference proteome</keyword>
<proteinExistence type="predicted"/>
<accession>A0A9W5B6X0</accession>
<protein>
    <recommendedName>
        <fullName evidence="4">RloB-like protein</fullName>
    </recommendedName>
</protein>
<evidence type="ECO:0000313" key="3">
    <source>
        <dbReference type="Proteomes" id="UP000191933"/>
    </source>
</evidence>
<organism evidence="2 3">
    <name type="scientific">Agrobacterium genomosp. 2 str. CFBP 5494</name>
    <dbReference type="NCBI Taxonomy" id="1183436"/>
    <lineage>
        <taxon>Bacteria</taxon>
        <taxon>Pseudomonadati</taxon>
        <taxon>Pseudomonadota</taxon>
        <taxon>Alphaproteobacteria</taxon>
        <taxon>Hyphomicrobiales</taxon>
        <taxon>Rhizobiaceae</taxon>
        <taxon>Rhizobium/Agrobacterium group</taxon>
        <taxon>Agrobacterium</taxon>
        <taxon>Agrobacterium tumefaciens complex</taxon>
    </lineage>
</organism>
<dbReference type="InterPro" id="IPR025591">
    <property type="entry name" value="RloB"/>
</dbReference>
<comment type="caution">
    <text evidence="2">The sequence shown here is derived from an EMBL/GenBank/DDBJ whole genome shotgun (WGS) entry which is preliminary data.</text>
</comment>
<dbReference type="AlphaFoldDB" id="A0A9W5B6X0"/>
<feature type="region of interest" description="Disordered" evidence="1">
    <location>
        <begin position="1"/>
        <end position="20"/>
    </location>
</feature>
<evidence type="ECO:0008006" key="4">
    <source>
        <dbReference type="Google" id="ProtNLM"/>
    </source>
</evidence>
<evidence type="ECO:0000313" key="2">
    <source>
        <dbReference type="EMBL" id="CUX02214.1"/>
    </source>
</evidence>
<name>A0A9W5B6X0_9HYPH</name>
<evidence type="ECO:0000256" key="1">
    <source>
        <dbReference type="SAM" id="MobiDB-lite"/>
    </source>
</evidence>
<dbReference type="Pfam" id="PF13707">
    <property type="entry name" value="RloB"/>
    <property type="match status" value="1"/>
</dbReference>
<dbReference type="RefSeq" id="WP_072492812.1">
    <property type="nucleotide sequence ID" value="NZ_LT009720.1"/>
</dbReference>
<sequence length="220" mass="25512">MAKKHKRERSEARLSRRQGKKRPYDRMLIVCEGEKTEVNYFTAIRREKRLPTADIEIVPAEYGTAPLQIVQYAIDHFIELRSFDRVYAVFDRDDHATYHNALSKAAATDKTLKNDEGAKIPFEAVPSVPNFELWLLLHFRDMFEFMHRDQVYAELRRADHYPTYTKSSTTVYTDTKDRIPVASDRAAALREQHSPHEGDQPYTGVDLLTGELLKIAGRLQ</sequence>
<dbReference type="EMBL" id="FBVY01000042">
    <property type="protein sequence ID" value="CUX02214.1"/>
    <property type="molecule type" value="Genomic_DNA"/>
</dbReference>
<gene>
    <name evidence="2" type="ORF">AGR2A_pa40122</name>
</gene>